<feature type="domain" description="Myb-like" evidence="6">
    <location>
        <begin position="154"/>
        <end position="202"/>
    </location>
</feature>
<evidence type="ECO:0000259" key="7">
    <source>
        <dbReference type="PROSITE" id="PS51293"/>
    </source>
</evidence>
<keyword evidence="9" id="KW-1185">Reference proteome</keyword>
<evidence type="ECO:0000259" key="6">
    <source>
        <dbReference type="PROSITE" id="PS50090"/>
    </source>
</evidence>
<comment type="subcellular location">
    <subcellularLocation>
        <location evidence="1">Nucleus</location>
    </subcellularLocation>
</comment>
<dbReference type="CDD" id="cd00167">
    <property type="entry name" value="SANT"/>
    <property type="match status" value="1"/>
</dbReference>
<dbReference type="Proteomes" id="UP001374584">
    <property type="component" value="Unassembled WGS sequence"/>
</dbReference>
<dbReference type="EMBL" id="JAYMYR010000002">
    <property type="protein sequence ID" value="KAK7378027.1"/>
    <property type="molecule type" value="Genomic_DNA"/>
</dbReference>
<dbReference type="FunFam" id="1.10.10.60:FF:000154">
    <property type="entry name" value="Transcription factor SRM1"/>
    <property type="match status" value="1"/>
</dbReference>
<dbReference type="PROSITE" id="PS51293">
    <property type="entry name" value="SANT"/>
    <property type="match status" value="1"/>
</dbReference>
<dbReference type="InterPro" id="IPR009057">
    <property type="entry name" value="Homeodomain-like_sf"/>
</dbReference>
<sequence length="237" mass="27146">MKRPARLNPRANPEGVKVFLLVYEQLLKLCSLLDGIGLRLLIMDVAYNDMLICSYMAMTMLQALDSVDLRLDPLKTLRQDFDANWALPYLIPSICAYKRSTHCYLSTHQLFLESDHYKLLTLHNTFATNSVTISQLHFFSFLKQMASSSISASGSWSVKDNKAFEKALAVYDKDTPDRWYNVAHAVGGKTPEEVKRHYELLVQDVKHIESGRVPFPNYKKTAGSDQEEKRLRNLNLQ</sequence>
<organism evidence="8 9">
    <name type="scientific">Phaseolus coccineus</name>
    <name type="common">Scarlet runner bean</name>
    <name type="synonym">Phaseolus multiflorus</name>
    <dbReference type="NCBI Taxonomy" id="3886"/>
    <lineage>
        <taxon>Eukaryota</taxon>
        <taxon>Viridiplantae</taxon>
        <taxon>Streptophyta</taxon>
        <taxon>Embryophyta</taxon>
        <taxon>Tracheophyta</taxon>
        <taxon>Spermatophyta</taxon>
        <taxon>Magnoliopsida</taxon>
        <taxon>eudicotyledons</taxon>
        <taxon>Gunneridae</taxon>
        <taxon>Pentapetalae</taxon>
        <taxon>rosids</taxon>
        <taxon>fabids</taxon>
        <taxon>Fabales</taxon>
        <taxon>Fabaceae</taxon>
        <taxon>Papilionoideae</taxon>
        <taxon>50 kb inversion clade</taxon>
        <taxon>NPAAA clade</taxon>
        <taxon>indigoferoid/millettioid clade</taxon>
        <taxon>Phaseoleae</taxon>
        <taxon>Phaseolus</taxon>
    </lineage>
</organism>
<keyword evidence="2" id="KW-0805">Transcription regulation</keyword>
<proteinExistence type="predicted"/>
<dbReference type="GO" id="GO:0003700">
    <property type="term" value="F:DNA-binding transcription factor activity"/>
    <property type="evidence" value="ECO:0007669"/>
    <property type="project" value="InterPro"/>
</dbReference>
<dbReference type="PANTHER" id="PTHR43952:SF68">
    <property type="entry name" value="PROTEIN RADIALIS-LIKE 1"/>
    <property type="match status" value="1"/>
</dbReference>
<name>A0AAN9NSA3_PHACN</name>
<comment type="caution">
    <text evidence="8">The sequence shown here is derived from an EMBL/GenBank/DDBJ whole genome shotgun (WGS) entry which is preliminary data.</text>
</comment>
<feature type="region of interest" description="Disordered" evidence="5">
    <location>
        <begin position="216"/>
        <end position="237"/>
    </location>
</feature>
<dbReference type="SMART" id="SM00717">
    <property type="entry name" value="SANT"/>
    <property type="match status" value="1"/>
</dbReference>
<dbReference type="InterPro" id="IPR044636">
    <property type="entry name" value="RADIALIS-like"/>
</dbReference>
<evidence type="ECO:0000256" key="2">
    <source>
        <dbReference type="ARBA" id="ARBA00023015"/>
    </source>
</evidence>
<evidence type="ECO:0000313" key="9">
    <source>
        <dbReference type="Proteomes" id="UP001374584"/>
    </source>
</evidence>
<dbReference type="AlphaFoldDB" id="A0AAN9NSA3"/>
<dbReference type="InterPro" id="IPR017884">
    <property type="entry name" value="SANT_dom"/>
</dbReference>
<dbReference type="SUPFAM" id="SSF46689">
    <property type="entry name" value="Homeodomain-like"/>
    <property type="match status" value="1"/>
</dbReference>
<dbReference type="InterPro" id="IPR001005">
    <property type="entry name" value="SANT/Myb"/>
</dbReference>
<reference evidence="8 9" key="1">
    <citation type="submission" date="2024-01" db="EMBL/GenBank/DDBJ databases">
        <title>The genomes of 5 underutilized Papilionoideae crops provide insights into root nodulation and disease resistanc.</title>
        <authorList>
            <person name="Jiang F."/>
        </authorList>
    </citation>
    <scope>NUCLEOTIDE SEQUENCE [LARGE SCALE GENOMIC DNA]</scope>
    <source>
        <strain evidence="8">JINMINGXINNONG_FW02</strain>
        <tissue evidence="8">Leaves</tissue>
    </source>
</reference>
<keyword evidence="4" id="KW-0539">Nucleus</keyword>
<accession>A0AAN9NSA3</accession>
<dbReference type="PANTHER" id="PTHR43952">
    <property type="entry name" value="MYB FAMILY TRANSCRIPTION FACTOR-RELATED"/>
    <property type="match status" value="1"/>
</dbReference>
<dbReference type="GO" id="GO:0005634">
    <property type="term" value="C:nucleus"/>
    <property type="evidence" value="ECO:0007669"/>
    <property type="project" value="UniProtKB-SubCell"/>
</dbReference>
<dbReference type="PROSITE" id="PS50090">
    <property type="entry name" value="MYB_LIKE"/>
    <property type="match status" value="1"/>
</dbReference>
<evidence type="ECO:0000313" key="8">
    <source>
        <dbReference type="EMBL" id="KAK7378027.1"/>
    </source>
</evidence>
<evidence type="ECO:0000256" key="5">
    <source>
        <dbReference type="SAM" id="MobiDB-lite"/>
    </source>
</evidence>
<evidence type="ECO:0000256" key="3">
    <source>
        <dbReference type="ARBA" id="ARBA00023163"/>
    </source>
</evidence>
<feature type="domain" description="SANT" evidence="7">
    <location>
        <begin position="151"/>
        <end position="206"/>
    </location>
</feature>
<evidence type="ECO:0000256" key="4">
    <source>
        <dbReference type="ARBA" id="ARBA00023242"/>
    </source>
</evidence>
<protein>
    <recommendedName>
        <fullName evidence="10">Myb-like domain-containing protein</fullName>
    </recommendedName>
</protein>
<dbReference type="Gene3D" id="1.10.10.60">
    <property type="entry name" value="Homeodomain-like"/>
    <property type="match status" value="1"/>
</dbReference>
<dbReference type="Pfam" id="PF00249">
    <property type="entry name" value="Myb_DNA-binding"/>
    <property type="match status" value="1"/>
</dbReference>
<evidence type="ECO:0008006" key="10">
    <source>
        <dbReference type="Google" id="ProtNLM"/>
    </source>
</evidence>
<evidence type="ECO:0000256" key="1">
    <source>
        <dbReference type="ARBA" id="ARBA00004123"/>
    </source>
</evidence>
<keyword evidence="3" id="KW-0804">Transcription</keyword>
<gene>
    <name evidence="8" type="ORF">VNO80_03463</name>
</gene>